<keyword evidence="4" id="KW-1185">Reference proteome</keyword>
<name>A0A9P1D9V8_9DINO</name>
<evidence type="ECO:0000256" key="1">
    <source>
        <dbReference type="SAM" id="MobiDB-lite"/>
    </source>
</evidence>
<dbReference type="Proteomes" id="UP001152797">
    <property type="component" value="Unassembled WGS sequence"/>
</dbReference>
<feature type="non-terminal residue" evidence="2">
    <location>
        <position position="1"/>
    </location>
</feature>
<protein>
    <submittedName>
        <fullName evidence="2">Uncharacterized protein</fullName>
    </submittedName>
</protein>
<accession>A0A9P1D9V8</accession>
<organism evidence="2">
    <name type="scientific">Cladocopium goreaui</name>
    <dbReference type="NCBI Taxonomy" id="2562237"/>
    <lineage>
        <taxon>Eukaryota</taxon>
        <taxon>Sar</taxon>
        <taxon>Alveolata</taxon>
        <taxon>Dinophyceae</taxon>
        <taxon>Suessiales</taxon>
        <taxon>Symbiodiniaceae</taxon>
        <taxon>Cladocopium</taxon>
    </lineage>
</organism>
<feature type="region of interest" description="Disordered" evidence="1">
    <location>
        <begin position="34"/>
        <end position="53"/>
    </location>
</feature>
<evidence type="ECO:0000313" key="2">
    <source>
        <dbReference type="EMBL" id="CAI4006455.1"/>
    </source>
</evidence>
<reference evidence="2" key="1">
    <citation type="submission" date="2022-10" db="EMBL/GenBank/DDBJ databases">
        <authorList>
            <person name="Chen Y."/>
            <person name="Dougan E. K."/>
            <person name="Chan C."/>
            <person name="Rhodes N."/>
            <person name="Thang M."/>
        </authorList>
    </citation>
    <scope>NUCLEOTIDE SEQUENCE</scope>
</reference>
<evidence type="ECO:0000313" key="4">
    <source>
        <dbReference type="Proteomes" id="UP001152797"/>
    </source>
</evidence>
<reference evidence="3 4" key="2">
    <citation type="submission" date="2024-05" db="EMBL/GenBank/DDBJ databases">
        <authorList>
            <person name="Chen Y."/>
            <person name="Shah S."/>
            <person name="Dougan E. K."/>
            <person name="Thang M."/>
            <person name="Chan C."/>
        </authorList>
    </citation>
    <scope>NUCLEOTIDE SEQUENCE [LARGE SCALE GENOMIC DNA]</scope>
</reference>
<dbReference type="AlphaFoldDB" id="A0A9P1D9V8"/>
<dbReference type="EMBL" id="CAMXCT020003825">
    <property type="protein sequence ID" value="CAL1159830.1"/>
    <property type="molecule type" value="Genomic_DNA"/>
</dbReference>
<proteinExistence type="predicted"/>
<comment type="caution">
    <text evidence="2">The sequence shown here is derived from an EMBL/GenBank/DDBJ whole genome shotgun (WGS) entry which is preliminary data.</text>
</comment>
<dbReference type="EMBL" id="CAMXCT010003825">
    <property type="protein sequence ID" value="CAI4006455.1"/>
    <property type="molecule type" value="Genomic_DNA"/>
</dbReference>
<sequence length="161" mass="18077">MARRWTDITSDDEDVGVFLARLWPQPLQHAGPIAAPVPGALQQRGRPPRRVRDAQRATGGPFLVLLLAFLRGLGDPSVSKHSLHVLQGLLQAHPRTAERTHGTLVYDLIFFSSLDHFVKVDHVTSYLRAFWSGSISWEALALWHKFLQIECYVDFACPVLS</sequence>
<evidence type="ECO:0000313" key="3">
    <source>
        <dbReference type="EMBL" id="CAL4793767.1"/>
    </source>
</evidence>
<gene>
    <name evidence="2" type="ORF">C1SCF055_LOCUS32095</name>
</gene>
<dbReference type="EMBL" id="CAMXCT030003825">
    <property type="protein sequence ID" value="CAL4793767.1"/>
    <property type="molecule type" value="Genomic_DNA"/>
</dbReference>